<dbReference type="NCBIfam" id="TIGR01560">
    <property type="entry name" value="put_DNA_pack"/>
    <property type="match status" value="1"/>
</dbReference>
<dbReference type="InterPro" id="IPR006450">
    <property type="entry name" value="Phage_HK97_gp6-like"/>
</dbReference>
<evidence type="ECO:0000313" key="1">
    <source>
        <dbReference type="EMBL" id="MBS4191749.1"/>
    </source>
</evidence>
<evidence type="ECO:0000313" key="2">
    <source>
        <dbReference type="Proteomes" id="UP000681027"/>
    </source>
</evidence>
<dbReference type="EMBL" id="JAGYPM010000003">
    <property type="protein sequence ID" value="MBS4191749.1"/>
    <property type="molecule type" value="Genomic_DNA"/>
</dbReference>
<dbReference type="Proteomes" id="UP000681027">
    <property type="component" value="Unassembled WGS sequence"/>
</dbReference>
<keyword evidence="2" id="KW-1185">Reference proteome</keyword>
<accession>A0ABS5NXZ1</accession>
<dbReference type="RefSeq" id="WP_213103161.1">
    <property type="nucleotide sequence ID" value="NZ_JAGYPM010000003.1"/>
</dbReference>
<sequence length="96" mass="10872">MILELNETKEWIRVDGTEEDSIISTIIGAAEEYLEGATGKKFDDTNHRAKIFCLVLVTDWYENRDLIGSKPSEKVRFSIQSMLAQLQYSTEGSVTP</sequence>
<dbReference type="InterPro" id="IPR021146">
    <property type="entry name" value="Phage_gp6-like_head-tail"/>
</dbReference>
<reference evidence="1 2" key="1">
    <citation type="submission" date="2021-05" db="EMBL/GenBank/DDBJ databases">
        <title>Novel Bacillus species.</title>
        <authorList>
            <person name="Liu G."/>
        </authorList>
    </citation>
    <scope>NUCLEOTIDE SEQUENCE [LARGE SCALE GENOMIC DNA]</scope>
    <source>
        <strain evidence="1 2">FJAT-49705</strain>
    </source>
</reference>
<proteinExistence type="predicted"/>
<dbReference type="Pfam" id="PF05135">
    <property type="entry name" value="Phage_connect_1"/>
    <property type="match status" value="1"/>
</dbReference>
<comment type="caution">
    <text evidence="1">The sequence shown here is derived from an EMBL/GenBank/DDBJ whole genome shotgun (WGS) entry which is preliminary data.</text>
</comment>
<name>A0ABS5NXZ1_9BACI</name>
<dbReference type="CDD" id="cd08054">
    <property type="entry name" value="gp6"/>
    <property type="match status" value="1"/>
</dbReference>
<gene>
    <name evidence="1" type="ORF">KHA94_16285</name>
</gene>
<organism evidence="1 2">
    <name type="scientific">Cytobacillus citreus</name>
    <dbReference type="NCBI Taxonomy" id="2833586"/>
    <lineage>
        <taxon>Bacteria</taxon>
        <taxon>Bacillati</taxon>
        <taxon>Bacillota</taxon>
        <taxon>Bacilli</taxon>
        <taxon>Bacillales</taxon>
        <taxon>Bacillaceae</taxon>
        <taxon>Cytobacillus</taxon>
    </lineage>
</organism>
<dbReference type="Gene3D" id="1.10.3230.30">
    <property type="entry name" value="Phage gp6-like head-tail connector protein"/>
    <property type="match status" value="1"/>
</dbReference>
<protein>
    <submittedName>
        <fullName evidence="1">Head-tail connector protein</fullName>
    </submittedName>
</protein>